<evidence type="ECO:0000256" key="1">
    <source>
        <dbReference type="ARBA" id="ARBA00008945"/>
    </source>
</evidence>
<keyword evidence="11" id="KW-1185">Reference proteome</keyword>
<feature type="compositionally biased region" description="Basic residues" evidence="8">
    <location>
        <begin position="16"/>
        <end position="26"/>
    </location>
</feature>
<sequence length="404" mass="42779">MGEGGFGKGKNDGKGKKGKKGGKKGKKGAEEKEWVPCTKLGRLVKEGKITTIEDIYLHSLPIKEYQIIDQFFAPGTLKDEVMKIHPVQKMSSAGQTNRFVCYVLVGDNNGHIGLGSKCSKEVATAIRGGIIAAKLSLIPVRRGYWGNKIGLPHTVPMKVAGKCGSVRVRLVPAPRGSSVVGSPVMKKMLAFCGIQDCFTCSCGHTRICGAQKSKKKKTKHNTHTQTFGAPRGNLGSALGALGGTSCAAPGAFHALGKGVQRGCKTPARTFKTWCSRIFVYLRRPNGLLFKTTKVLRTTTTTTTTTTTSTSTSTAATLSRDVTFVHLLACLREGGAARGKPPLRLWPGGGGGAPERAPRRRAWALRGAFPAAPPAVLGRPPRLQAPWLGEEGGPPRAPPPAGGKL</sequence>
<keyword evidence="2 6" id="KW-0689">Ribosomal protein</keyword>
<organism evidence="10 11">
    <name type="scientific">Prorocentrum cordatum</name>
    <dbReference type="NCBI Taxonomy" id="2364126"/>
    <lineage>
        <taxon>Eukaryota</taxon>
        <taxon>Sar</taxon>
        <taxon>Alveolata</taxon>
        <taxon>Dinophyceae</taxon>
        <taxon>Prorocentrales</taxon>
        <taxon>Prorocentraceae</taxon>
        <taxon>Prorocentrum</taxon>
    </lineage>
</organism>
<evidence type="ECO:0000256" key="4">
    <source>
        <dbReference type="ARBA" id="ARBA00035255"/>
    </source>
</evidence>
<evidence type="ECO:0000313" key="10">
    <source>
        <dbReference type="EMBL" id="CAK0820864.1"/>
    </source>
</evidence>
<feature type="compositionally biased region" description="Pro residues" evidence="8">
    <location>
        <begin position="394"/>
        <end position="404"/>
    </location>
</feature>
<keyword evidence="3 6" id="KW-0687">Ribonucleoprotein</keyword>
<accession>A0ABN9RNT5</accession>
<evidence type="ECO:0000256" key="6">
    <source>
        <dbReference type="PROSITE-ProRule" id="PRU00268"/>
    </source>
</evidence>
<dbReference type="EMBL" id="CAUYUJ010007469">
    <property type="protein sequence ID" value="CAK0820864.1"/>
    <property type="molecule type" value="Genomic_DNA"/>
</dbReference>
<dbReference type="PROSITE" id="PS00585">
    <property type="entry name" value="RIBOSOMAL_S5"/>
    <property type="match status" value="1"/>
</dbReference>
<comment type="similarity">
    <text evidence="1 7">Belongs to the universal ribosomal protein uS5 family.</text>
</comment>
<evidence type="ECO:0000256" key="3">
    <source>
        <dbReference type="ARBA" id="ARBA00023274"/>
    </source>
</evidence>
<gene>
    <name evidence="10" type="ORF">PCOR1329_LOCUS22379</name>
</gene>
<comment type="caution">
    <text evidence="10">The sequence shown here is derived from an EMBL/GenBank/DDBJ whole genome shotgun (WGS) entry which is preliminary data.</text>
</comment>
<feature type="domain" description="S5 DRBM" evidence="9">
    <location>
        <begin position="77"/>
        <end position="140"/>
    </location>
</feature>
<dbReference type="PANTHER" id="PTHR13718:SF4">
    <property type="entry name" value="40S RIBOSOMAL PROTEIN S2"/>
    <property type="match status" value="1"/>
</dbReference>
<evidence type="ECO:0000256" key="2">
    <source>
        <dbReference type="ARBA" id="ARBA00022980"/>
    </source>
</evidence>
<evidence type="ECO:0000313" key="11">
    <source>
        <dbReference type="Proteomes" id="UP001189429"/>
    </source>
</evidence>
<dbReference type="Pfam" id="PF00333">
    <property type="entry name" value="Ribosomal_S5"/>
    <property type="match status" value="1"/>
</dbReference>
<evidence type="ECO:0000256" key="5">
    <source>
        <dbReference type="ARBA" id="ARBA00035407"/>
    </source>
</evidence>
<dbReference type="Gene3D" id="3.30.160.20">
    <property type="match status" value="1"/>
</dbReference>
<dbReference type="InterPro" id="IPR000851">
    <property type="entry name" value="Ribosomal_uS5"/>
</dbReference>
<proteinExistence type="inferred from homology"/>
<evidence type="ECO:0000256" key="7">
    <source>
        <dbReference type="RuleBase" id="RU003823"/>
    </source>
</evidence>
<feature type="region of interest" description="Disordered" evidence="8">
    <location>
        <begin position="1"/>
        <end position="30"/>
    </location>
</feature>
<protein>
    <recommendedName>
        <fullName evidence="4">Small ribosomal subunit protein uS5</fullName>
    </recommendedName>
    <alternativeName>
        <fullName evidence="5">40S ribosomal protein S2</fullName>
    </alternativeName>
</protein>
<reference evidence="10" key="1">
    <citation type="submission" date="2023-10" db="EMBL/GenBank/DDBJ databases">
        <authorList>
            <person name="Chen Y."/>
            <person name="Shah S."/>
            <person name="Dougan E. K."/>
            <person name="Thang M."/>
            <person name="Chan C."/>
        </authorList>
    </citation>
    <scope>NUCLEOTIDE SEQUENCE [LARGE SCALE GENOMIC DNA]</scope>
</reference>
<dbReference type="InterPro" id="IPR020568">
    <property type="entry name" value="Ribosomal_Su5_D2-typ_SF"/>
</dbReference>
<evidence type="ECO:0000256" key="8">
    <source>
        <dbReference type="SAM" id="MobiDB-lite"/>
    </source>
</evidence>
<dbReference type="SUPFAM" id="SSF54768">
    <property type="entry name" value="dsRNA-binding domain-like"/>
    <property type="match status" value="1"/>
</dbReference>
<dbReference type="Pfam" id="PF03719">
    <property type="entry name" value="Ribosomal_S5_C"/>
    <property type="match status" value="1"/>
</dbReference>
<dbReference type="InterPro" id="IPR018192">
    <property type="entry name" value="Ribosomal_uS5_N_CS"/>
</dbReference>
<dbReference type="PANTHER" id="PTHR13718">
    <property type="entry name" value="RIBOSOMAL S SUBUNIT"/>
    <property type="match status" value="1"/>
</dbReference>
<name>A0ABN9RNT5_9DINO</name>
<evidence type="ECO:0000259" key="9">
    <source>
        <dbReference type="PROSITE" id="PS50881"/>
    </source>
</evidence>
<dbReference type="InterPro" id="IPR005324">
    <property type="entry name" value="Ribosomal_uS5_C"/>
</dbReference>
<dbReference type="SUPFAM" id="SSF54211">
    <property type="entry name" value="Ribosomal protein S5 domain 2-like"/>
    <property type="match status" value="1"/>
</dbReference>
<dbReference type="NCBIfam" id="TIGR01020">
    <property type="entry name" value="uS5_euk_arch"/>
    <property type="match status" value="1"/>
</dbReference>
<dbReference type="Proteomes" id="UP001189429">
    <property type="component" value="Unassembled WGS sequence"/>
</dbReference>
<dbReference type="InterPro" id="IPR005711">
    <property type="entry name" value="Ribosomal_uS5_euk/arc"/>
</dbReference>
<dbReference type="InterPro" id="IPR013810">
    <property type="entry name" value="Ribosomal_uS5_N"/>
</dbReference>
<feature type="region of interest" description="Disordered" evidence="8">
    <location>
        <begin position="370"/>
        <end position="404"/>
    </location>
</feature>
<dbReference type="InterPro" id="IPR014721">
    <property type="entry name" value="Ribsml_uS5_D2-typ_fold_subgr"/>
</dbReference>
<dbReference type="Gene3D" id="3.30.230.10">
    <property type="match status" value="1"/>
</dbReference>
<dbReference type="PROSITE" id="PS50881">
    <property type="entry name" value="S5_DSRBD"/>
    <property type="match status" value="1"/>
</dbReference>